<comment type="caution">
    <text evidence="1">The sequence shown here is derived from an EMBL/GenBank/DDBJ whole genome shotgun (WGS) entry which is preliminary data.</text>
</comment>
<organism evidence="1 2">
    <name type="scientific">Clostridium algifaecis</name>
    <dbReference type="NCBI Taxonomy" id="1472040"/>
    <lineage>
        <taxon>Bacteria</taxon>
        <taxon>Bacillati</taxon>
        <taxon>Bacillota</taxon>
        <taxon>Clostridia</taxon>
        <taxon>Eubacteriales</taxon>
        <taxon>Clostridiaceae</taxon>
        <taxon>Clostridium</taxon>
    </lineage>
</organism>
<dbReference type="Proteomes" id="UP001519307">
    <property type="component" value="Unassembled WGS sequence"/>
</dbReference>
<proteinExistence type="predicted"/>
<gene>
    <name evidence="1" type="ORF">J2Z42_001999</name>
</gene>
<dbReference type="SUPFAM" id="SSF52540">
    <property type="entry name" value="P-loop containing nucleoside triphosphate hydrolases"/>
    <property type="match status" value="1"/>
</dbReference>
<reference evidence="1 2" key="1">
    <citation type="submission" date="2021-03" db="EMBL/GenBank/DDBJ databases">
        <title>Genomic Encyclopedia of Type Strains, Phase IV (KMG-IV): sequencing the most valuable type-strain genomes for metagenomic binning, comparative biology and taxonomic classification.</title>
        <authorList>
            <person name="Goeker M."/>
        </authorList>
    </citation>
    <scope>NUCLEOTIDE SEQUENCE [LARGE SCALE GENOMIC DNA]</scope>
    <source>
        <strain evidence="1 2">DSM 28783</strain>
    </source>
</reference>
<protein>
    <submittedName>
        <fullName evidence="1">AAA+ ATPase superfamily predicted ATPase</fullName>
    </submittedName>
</protein>
<sequence length="149" mass="17668">MIKVIENALKSMGQRKVLFILGDHLVGKTKLIKEFLKSNYGEENIHKHYIDVGLYIKDRVNKEYLDTYEIYPEEFKSDAEIFFKELVDEKYKDSNIIVFDHMEFLLSEKYTGWIKILDKKAMEENTAVVIVPSEYKDSLPLRAYKYIEV</sequence>
<dbReference type="RefSeq" id="WP_209702447.1">
    <property type="nucleotide sequence ID" value="NZ_JAGGLM010000013.1"/>
</dbReference>
<dbReference type="InterPro" id="IPR027417">
    <property type="entry name" value="P-loop_NTPase"/>
</dbReference>
<evidence type="ECO:0000313" key="1">
    <source>
        <dbReference type="EMBL" id="MBP2033296.1"/>
    </source>
</evidence>
<accession>A0ABS4KUZ7</accession>
<evidence type="ECO:0000313" key="2">
    <source>
        <dbReference type="Proteomes" id="UP001519307"/>
    </source>
</evidence>
<keyword evidence="2" id="KW-1185">Reference proteome</keyword>
<name>A0ABS4KUZ7_9CLOT</name>
<dbReference type="EMBL" id="JAGGLM010000013">
    <property type="protein sequence ID" value="MBP2033296.1"/>
    <property type="molecule type" value="Genomic_DNA"/>
</dbReference>
<dbReference type="Gene3D" id="3.40.50.300">
    <property type="entry name" value="P-loop containing nucleotide triphosphate hydrolases"/>
    <property type="match status" value="1"/>
</dbReference>